<dbReference type="HOGENOM" id="CLU_1502231_0_0_6"/>
<dbReference type="EMBL" id="CP000926">
    <property type="protein sequence ID" value="ABY99270.1"/>
    <property type="molecule type" value="Genomic_DNA"/>
</dbReference>
<dbReference type="AlphaFoldDB" id="B0KJP2"/>
<dbReference type="RefSeq" id="WP_012272999.1">
    <property type="nucleotide sequence ID" value="NC_010322.1"/>
</dbReference>
<organism evidence="2 3">
    <name type="scientific">Pseudomonas putida (strain GB-1)</name>
    <dbReference type="NCBI Taxonomy" id="76869"/>
    <lineage>
        <taxon>Bacteria</taxon>
        <taxon>Pseudomonadati</taxon>
        <taxon>Pseudomonadota</taxon>
        <taxon>Gammaproteobacteria</taxon>
        <taxon>Pseudomonadales</taxon>
        <taxon>Pseudomonadaceae</taxon>
        <taxon>Pseudomonas</taxon>
    </lineage>
</organism>
<evidence type="ECO:0000256" key="1">
    <source>
        <dbReference type="SAM" id="SignalP"/>
    </source>
</evidence>
<keyword evidence="1" id="KW-0732">Signal</keyword>
<evidence type="ECO:0000313" key="2">
    <source>
        <dbReference type="EMBL" id="ABY99270.1"/>
    </source>
</evidence>
<proteinExistence type="predicted"/>
<feature type="signal peptide" evidence="1">
    <location>
        <begin position="1"/>
        <end position="21"/>
    </location>
</feature>
<evidence type="ECO:0000313" key="3">
    <source>
        <dbReference type="Proteomes" id="UP000002157"/>
    </source>
</evidence>
<feature type="chain" id="PRO_5002749554" description="DUF4823 domain-containing protein" evidence="1">
    <location>
        <begin position="22"/>
        <end position="179"/>
    </location>
</feature>
<evidence type="ECO:0008006" key="4">
    <source>
        <dbReference type="Google" id="ProtNLM"/>
    </source>
</evidence>
<dbReference type="Proteomes" id="UP000002157">
    <property type="component" value="Chromosome"/>
</dbReference>
<gene>
    <name evidence="2" type="ordered locus">PputGB1_3379</name>
</gene>
<protein>
    <recommendedName>
        <fullName evidence="4">DUF4823 domain-containing protein</fullName>
    </recommendedName>
</protein>
<sequence>MTLKVAIALSCLLGVSSTAFARLDFQYQELPQDRSSREYGAQIKALEKVMEGYKWAADNGAGFIITSIPNPIPNVTSDRAVNGLYFGMQRFIYDKEQVRAVPYELYARQSGRVGYVELWDDESAGSMHVKIIDDNTLEVFNDAKESDEKDRLIYKKVARFEKNPRENRLESAEESGVFR</sequence>
<dbReference type="KEGG" id="ppg:PputGB1_3379"/>
<accession>B0KJP2</accession>
<name>B0KJP2_PSEPG</name>
<reference evidence="2 3" key="1">
    <citation type="submission" date="2008-01" db="EMBL/GenBank/DDBJ databases">
        <title>Complete sequence of Pseudomonas putida GB-1.</title>
        <authorList>
            <consortium name="US DOE Joint Genome Institute"/>
            <person name="Copeland A."/>
            <person name="Lucas S."/>
            <person name="Lapidus A."/>
            <person name="Barry K."/>
            <person name="Glavina del Rio T."/>
            <person name="Dalin E."/>
            <person name="Tice H."/>
            <person name="Pitluck S."/>
            <person name="Bruce D."/>
            <person name="Goodwin L."/>
            <person name="Chertkov O."/>
            <person name="Brettin T."/>
            <person name="Detter J.C."/>
            <person name="Han C."/>
            <person name="Kuske C.R."/>
            <person name="Schmutz J."/>
            <person name="Larimer F."/>
            <person name="Land M."/>
            <person name="Hauser L."/>
            <person name="Kyrpides N."/>
            <person name="Kim E."/>
            <person name="McCarthy J.K."/>
            <person name="Richardson P."/>
        </authorList>
    </citation>
    <scope>NUCLEOTIDE SEQUENCE [LARGE SCALE GENOMIC DNA]</scope>
    <source>
        <strain evidence="2 3">GB-1</strain>
    </source>
</reference>